<feature type="chain" id="PRO_5003531755" description="Secreted protein" evidence="1">
    <location>
        <begin position="32"/>
        <end position="67"/>
    </location>
</feature>
<dbReference type="RefSeq" id="WP_007572518.1">
    <property type="nucleotide sequence ID" value="NZ_AGUD01000076.1"/>
</dbReference>
<reference evidence="2 3" key="1">
    <citation type="journal article" date="2013" name="Biodegradation">
        <title>Quantitative proteomic analysis of ibuprofen-degrading Patulibacter sp. strain I11.</title>
        <authorList>
            <person name="Almeida B."/>
            <person name="Kjeldal H."/>
            <person name="Lolas I."/>
            <person name="Knudsen A.D."/>
            <person name="Carvalho G."/>
            <person name="Nielsen K.L."/>
            <person name="Barreto Crespo M.T."/>
            <person name="Stensballe A."/>
            <person name="Nielsen J.L."/>
        </authorList>
    </citation>
    <scope>NUCLEOTIDE SEQUENCE [LARGE SCALE GENOMIC DNA]</scope>
    <source>
        <strain evidence="2 3">I11</strain>
    </source>
</reference>
<organism evidence="2 3">
    <name type="scientific">Patulibacter medicamentivorans</name>
    <dbReference type="NCBI Taxonomy" id="1097667"/>
    <lineage>
        <taxon>Bacteria</taxon>
        <taxon>Bacillati</taxon>
        <taxon>Actinomycetota</taxon>
        <taxon>Thermoleophilia</taxon>
        <taxon>Solirubrobacterales</taxon>
        <taxon>Patulibacteraceae</taxon>
        <taxon>Patulibacter</taxon>
    </lineage>
</organism>
<accession>H0E3P4</accession>
<dbReference type="AlphaFoldDB" id="H0E3P4"/>
<comment type="caution">
    <text evidence="2">The sequence shown here is derived from an EMBL/GenBank/DDBJ whole genome shotgun (WGS) entry which is preliminary data.</text>
</comment>
<evidence type="ECO:0000256" key="1">
    <source>
        <dbReference type="SAM" id="SignalP"/>
    </source>
</evidence>
<dbReference type="Proteomes" id="UP000005143">
    <property type="component" value="Unassembled WGS sequence"/>
</dbReference>
<evidence type="ECO:0000313" key="2">
    <source>
        <dbReference type="EMBL" id="EHN11704.1"/>
    </source>
</evidence>
<dbReference type="EMBL" id="AGUD01000076">
    <property type="protein sequence ID" value="EHN11704.1"/>
    <property type="molecule type" value="Genomic_DNA"/>
</dbReference>
<evidence type="ECO:0008006" key="4">
    <source>
        <dbReference type="Google" id="ProtNLM"/>
    </source>
</evidence>
<sequence length="67" mass="6957">MHDTTPSKRLGIKRVGALTLAVLSLGTIAVAATPEAQSADAQLLAFVECPEDTCGSNHNEVMVGLHV</sequence>
<keyword evidence="1" id="KW-0732">Signal</keyword>
<feature type="signal peptide" evidence="1">
    <location>
        <begin position="1"/>
        <end position="31"/>
    </location>
</feature>
<evidence type="ECO:0000313" key="3">
    <source>
        <dbReference type="Proteomes" id="UP000005143"/>
    </source>
</evidence>
<keyword evidence="3" id="KW-1185">Reference proteome</keyword>
<name>H0E3P4_9ACTN</name>
<protein>
    <recommendedName>
        <fullName evidence="4">Secreted protein</fullName>
    </recommendedName>
</protein>
<proteinExistence type="predicted"/>
<gene>
    <name evidence="2" type="ORF">PAI11_14160</name>
</gene>